<accession>A0ABQ6JH63</accession>
<dbReference type="Proteomes" id="UP001157017">
    <property type="component" value="Unassembled WGS sequence"/>
</dbReference>
<feature type="domain" description="AB hydrolase-1" evidence="3">
    <location>
        <begin position="43"/>
        <end position="302"/>
    </location>
</feature>
<organism evidence="4 5">
    <name type="scientific">Angustibacter aerolatus</name>
    <dbReference type="NCBI Taxonomy" id="1162965"/>
    <lineage>
        <taxon>Bacteria</taxon>
        <taxon>Bacillati</taxon>
        <taxon>Actinomycetota</taxon>
        <taxon>Actinomycetes</taxon>
        <taxon>Kineosporiales</taxon>
        <taxon>Kineosporiaceae</taxon>
    </lineage>
</organism>
<evidence type="ECO:0000256" key="1">
    <source>
        <dbReference type="ARBA" id="ARBA00010088"/>
    </source>
</evidence>
<comment type="similarity">
    <text evidence="1">Belongs to the peptidase S33 family.</text>
</comment>
<dbReference type="PRINTS" id="PR00793">
    <property type="entry name" value="PROAMNOPTASE"/>
</dbReference>
<gene>
    <name evidence="4" type="ORF">GCM10025868_13560</name>
</gene>
<dbReference type="PANTHER" id="PTHR43194">
    <property type="entry name" value="HYDROLASE ALPHA/BETA FOLD FAMILY"/>
    <property type="match status" value="1"/>
</dbReference>
<dbReference type="InterPro" id="IPR002410">
    <property type="entry name" value="Peptidase_S33"/>
</dbReference>
<evidence type="ECO:0000313" key="4">
    <source>
        <dbReference type="EMBL" id="GMA86106.1"/>
    </source>
</evidence>
<dbReference type="EMBL" id="BSUZ01000001">
    <property type="protein sequence ID" value="GMA86106.1"/>
    <property type="molecule type" value="Genomic_DNA"/>
</dbReference>
<dbReference type="InterPro" id="IPR000073">
    <property type="entry name" value="AB_hydrolase_1"/>
</dbReference>
<dbReference type="PANTHER" id="PTHR43194:SF2">
    <property type="entry name" value="PEROXISOMAL MEMBRANE PROTEIN LPX1"/>
    <property type="match status" value="1"/>
</dbReference>
<evidence type="ECO:0000259" key="3">
    <source>
        <dbReference type="Pfam" id="PF12697"/>
    </source>
</evidence>
<name>A0ABQ6JH63_9ACTN</name>
<dbReference type="InterPro" id="IPR050228">
    <property type="entry name" value="Carboxylesterase_BioH"/>
</dbReference>
<dbReference type="InterPro" id="IPR029058">
    <property type="entry name" value="AB_hydrolase_fold"/>
</dbReference>
<dbReference type="SUPFAM" id="SSF53474">
    <property type="entry name" value="alpha/beta-Hydrolases"/>
    <property type="match status" value="1"/>
</dbReference>
<evidence type="ECO:0000313" key="5">
    <source>
        <dbReference type="Proteomes" id="UP001157017"/>
    </source>
</evidence>
<sequence length="421" mass="45708">MAHVGDAAQLPRREGTMRREALGTTVETWYQVVGDLDAGLPPLLVVHGGPGATHDYLLAMADLAGDGRAVVFYDQVGNGRSTHLPDLDPALWTVQAVRRRAWPPWCATSGCTSAGSTCSVSRGAACSAPSTCSTTPRAACCRSPWPTARRPSSLWLQACGRLREGLDPDVQAALQRHEDAGTTDSPEYQEAMKVFYDRHVCRVLPNPPEVAATFAAIESDPTVYMAMNGPSEFHVIGSLVGWSLIDRLHRVPVPTLVLAGEHDEAQPEVWEPFTALIPQVRSHVVAGASHMPHVEQPQEFLDVVSTFLRDTDPRSFSRLGRLPRLRSPERVSPCTHTVPRRHLAVTVCSVSLGVVDAHDRRARRPLPGRGAVPRHHGLRVAAPACRRRPRAGAPAARGFGLDALRRRRGRRRRPAGAGALG</sequence>
<comment type="caution">
    <text evidence="4">The sequence shown here is derived from an EMBL/GenBank/DDBJ whole genome shotgun (WGS) entry which is preliminary data.</text>
</comment>
<keyword evidence="2" id="KW-0378">Hydrolase</keyword>
<protein>
    <recommendedName>
        <fullName evidence="3">AB hydrolase-1 domain-containing protein</fullName>
    </recommendedName>
</protein>
<dbReference type="Gene3D" id="3.40.50.1820">
    <property type="entry name" value="alpha/beta hydrolase"/>
    <property type="match status" value="1"/>
</dbReference>
<keyword evidence="5" id="KW-1185">Reference proteome</keyword>
<proteinExistence type="inferred from homology"/>
<evidence type="ECO:0000256" key="2">
    <source>
        <dbReference type="ARBA" id="ARBA00022801"/>
    </source>
</evidence>
<dbReference type="Pfam" id="PF12697">
    <property type="entry name" value="Abhydrolase_6"/>
    <property type="match status" value="1"/>
</dbReference>
<reference evidence="5" key="1">
    <citation type="journal article" date="2019" name="Int. J. Syst. Evol. Microbiol.">
        <title>The Global Catalogue of Microorganisms (GCM) 10K type strain sequencing project: providing services to taxonomists for standard genome sequencing and annotation.</title>
        <authorList>
            <consortium name="The Broad Institute Genomics Platform"/>
            <consortium name="The Broad Institute Genome Sequencing Center for Infectious Disease"/>
            <person name="Wu L."/>
            <person name="Ma J."/>
        </authorList>
    </citation>
    <scope>NUCLEOTIDE SEQUENCE [LARGE SCALE GENOMIC DNA]</scope>
    <source>
        <strain evidence="5">NBRC 108730</strain>
    </source>
</reference>